<dbReference type="Gene3D" id="3.30.559.70">
    <property type="entry name" value="Choline/Carnitine o-acyltransferase, domain 2"/>
    <property type="match status" value="1"/>
</dbReference>
<dbReference type="Proteomes" id="UP000736335">
    <property type="component" value="Unassembled WGS sequence"/>
</dbReference>
<keyword evidence="7" id="KW-0276">Fatty acid metabolism</keyword>
<evidence type="ECO:0000256" key="7">
    <source>
        <dbReference type="ARBA" id="ARBA00022832"/>
    </source>
</evidence>
<keyword evidence="5" id="KW-0808">Transferase</keyword>
<evidence type="ECO:0000313" key="20">
    <source>
        <dbReference type="EMBL" id="KAF9784088.1"/>
    </source>
</evidence>
<feature type="active site" description="Proton acceptor" evidence="18">
    <location>
        <position position="350"/>
    </location>
</feature>
<keyword evidence="10" id="KW-0496">Mitochondrion</keyword>
<keyword evidence="8" id="KW-0809">Transit peptide</keyword>
<protein>
    <recommendedName>
        <fullName evidence="17">Carnitine O-acetyltransferase, mitochondrial</fullName>
        <ecNumber evidence="16">2.3.1.7</ecNumber>
    </recommendedName>
</protein>
<dbReference type="GO" id="GO:0005743">
    <property type="term" value="C:mitochondrial inner membrane"/>
    <property type="evidence" value="ECO:0007669"/>
    <property type="project" value="UniProtKB-SubCell"/>
</dbReference>
<reference evidence="20" key="2">
    <citation type="submission" date="2020-11" db="EMBL/GenBank/DDBJ databases">
        <authorList>
            <consortium name="DOE Joint Genome Institute"/>
            <person name="Kuo A."/>
            <person name="Miyauchi S."/>
            <person name="Kiss E."/>
            <person name="Drula E."/>
            <person name="Kohler A."/>
            <person name="Sanchez-Garcia M."/>
            <person name="Andreopoulos B."/>
            <person name="Barry K.W."/>
            <person name="Bonito G."/>
            <person name="Buee M."/>
            <person name="Carver A."/>
            <person name="Chen C."/>
            <person name="Cichocki N."/>
            <person name="Clum A."/>
            <person name="Culley D."/>
            <person name="Crous P.W."/>
            <person name="Fauchery L."/>
            <person name="Girlanda M."/>
            <person name="Hayes R."/>
            <person name="Keri Z."/>
            <person name="Labutti K."/>
            <person name="Lipzen A."/>
            <person name="Lombard V."/>
            <person name="Magnuson J."/>
            <person name="Maillard F."/>
            <person name="Morin E."/>
            <person name="Murat C."/>
            <person name="Nolan M."/>
            <person name="Ohm R."/>
            <person name="Pangilinan J."/>
            <person name="Pereira M."/>
            <person name="Perotto S."/>
            <person name="Peter M."/>
            <person name="Riley R."/>
            <person name="Sitrit Y."/>
            <person name="Stielow B."/>
            <person name="Szollosi G."/>
            <person name="Zifcakova L."/>
            <person name="Stursova M."/>
            <person name="Spatafora J.W."/>
            <person name="Tedersoo L."/>
            <person name="Vaario L.-M."/>
            <person name="Yamada A."/>
            <person name="Yan M."/>
            <person name="Wang P."/>
            <person name="Xu J."/>
            <person name="Bruns T."/>
            <person name="Baldrian P."/>
            <person name="Vilgalys R."/>
            <person name="Henrissat B."/>
            <person name="Grigoriev I.V."/>
            <person name="Hibbett D."/>
            <person name="Nagy L.G."/>
            <person name="Martin F.M."/>
        </authorList>
    </citation>
    <scope>NUCLEOTIDE SEQUENCE</scope>
    <source>
        <strain evidence="20">UH-Tt-Lm1</strain>
    </source>
</reference>
<gene>
    <name evidence="20" type="ORF">BJ322DRAFT_1068562</name>
</gene>
<dbReference type="GO" id="GO:0005777">
    <property type="term" value="C:peroxisome"/>
    <property type="evidence" value="ECO:0007669"/>
    <property type="project" value="UniProtKB-SubCell"/>
</dbReference>
<dbReference type="InterPro" id="IPR039551">
    <property type="entry name" value="Cho/carn_acyl_trans"/>
</dbReference>
<dbReference type="InterPro" id="IPR023213">
    <property type="entry name" value="CAT-like_dom_sf"/>
</dbReference>
<keyword evidence="12" id="KW-0576">Peroxisome</keyword>
<organism evidence="20 21">
    <name type="scientific">Thelephora terrestris</name>
    <dbReference type="NCBI Taxonomy" id="56493"/>
    <lineage>
        <taxon>Eukaryota</taxon>
        <taxon>Fungi</taxon>
        <taxon>Dikarya</taxon>
        <taxon>Basidiomycota</taxon>
        <taxon>Agaricomycotina</taxon>
        <taxon>Agaricomycetes</taxon>
        <taxon>Thelephorales</taxon>
        <taxon>Thelephoraceae</taxon>
        <taxon>Thelephora</taxon>
    </lineage>
</organism>
<dbReference type="GO" id="GO:0006631">
    <property type="term" value="P:fatty acid metabolic process"/>
    <property type="evidence" value="ECO:0007669"/>
    <property type="project" value="UniProtKB-KW"/>
</dbReference>
<dbReference type="InterPro" id="IPR042231">
    <property type="entry name" value="Cho/carn_acyl_trans_2"/>
</dbReference>
<dbReference type="Pfam" id="PF00755">
    <property type="entry name" value="Carn_acyltransf"/>
    <property type="match status" value="1"/>
</dbReference>
<dbReference type="OrthoDB" id="240216at2759"/>
<evidence type="ECO:0000256" key="3">
    <source>
        <dbReference type="ARBA" id="ARBA00005232"/>
    </source>
</evidence>
<keyword evidence="4" id="KW-0813">Transport</keyword>
<evidence type="ECO:0000256" key="10">
    <source>
        <dbReference type="ARBA" id="ARBA00023128"/>
    </source>
</evidence>
<evidence type="ECO:0000256" key="14">
    <source>
        <dbReference type="ARBA" id="ARBA00052702"/>
    </source>
</evidence>
<keyword evidence="13 20" id="KW-0012">Acyltransferase</keyword>
<evidence type="ECO:0000256" key="16">
    <source>
        <dbReference type="ARBA" id="ARBA00066910"/>
    </source>
</evidence>
<comment type="similarity">
    <text evidence="3">Belongs to the carnitine/choline acetyltransferase family.</text>
</comment>
<dbReference type="InterPro" id="IPR000542">
    <property type="entry name" value="Carn_acyl_trans"/>
</dbReference>
<comment type="caution">
    <text evidence="20">The sequence shown here is derived from an EMBL/GenBank/DDBJ whole genome shotgun (WGS) entry which is preliminary data.</text>
</comment>
<feature type="domain" description="Choline/carnitine acyltransferase" evidence="19">
    <location>
        <begin position="59"/>
        <end position="615"/>
    </location>
</feature>
<evidence type="ECO:0000256" key="17">
    <source>
        <dbReference type="ARBA" id="ARBA00073438"/>
    </source>
</evidence>
<dbReference type="EC" id="2.3.1.7" evidence="16"/>
<evidence type="ECO:0000256" key="11">
    <source>
        <dbReference type="ARBA" id="ARBA00023136"/>
    </source>
</evidence>
<dbReference type="PANTHER" id="PTHR22589">
    <property type="entry name" value="CARNITINE O-ACYLTRANSFERASE"/>
    <property type="match status" value="1"/>
</dbReference>
<name>A0A9P6HCL0_9AGAM</name>
<evidence type="ECO:0000256" key="13">
    <source>
        <dbReference type="ARBA" id="ARBA00023315"/>
    </source>
</evidence>
<dbReference type="PANTHER" id="PTHR22589:SF103">
    <property type="entry name" value="CARNITINE O-ACETYL-TRANSFERASE, ISOFORM A-RELATED"/>
    <property type="match status" value="1"/>
</dbReference>
<dbReference type="GO" id="GO:0009437">
    <property type="term" value="P:carnitine metabolic process"/>
    <property type="evidence" value="ECO:0007669"/>
    <property type="project" value="TreeGrafter"/>
</dbReference>
<dbReference type="Gene3D" id="3.30.559.10">
    <property type="entry name" value="Chloramphenicol acetyltransferase-like domain"/>
    <property type="match status" value="1"/>
</dbReference>
<dbReference type="AlphaFoldDB" id="A0A9P6HCL0"/>
<keyword evidence="6" id="KW-0999">Mitochondrion inner membrane</keyword>
<evidence type="ECO:0000313" key="21">
    <source>
        <dbReference type="Proteomes" id="UP000736335"/>
    </source>
</evidence>
<evidence type="ECO:0000256" key="6">
    <source>
        <dbReference type="ARBA" id="ARBA00022792"/>
    </source>
</evidence>
<evidence type="ECO:0000256" key="15">
    <source>
        <dbReference type="ARBA" id="ARBA00053195"/>
    </source>
</evidence>
<proteinExistence type="inferred from homology"/>
<accession>A0A9P6HCL0</accession>
<reference evidence="20" key="1">
    <citation type="journal article" date="2020" name="Nat. Commun.">
        <title>Large-scale genome sequencing of mycorrhizal fungi provides insights into the early evolution of symbiotic traits.</title>
        <authorList>
            <person name="Miyauchi S."/>
            <person name="Kiss E."/>
            <person name="Kuo A."/>
            <person name="Drula E."/>
            <person name="Kohler A."/>
            <person name="Sanchez-Garcia M."/>
            <person name="Morin E."/>
            <person name="Andreopoulos B."/>
            <person name="Barry K.W."/>
            <person name="Bonito G."/>
            <person name="Buee M."/>
            <person name="Carver A."/>
            <person name="Chen C."/>
            <person name="Cichocki N."/>
            <person name="Clum A."/>
            <person name="Culley D."/>
            <person name="Crous P.W."/>
            <person name="Fauchery L."/>
            <person name="Girlanda M."/>
            <person name="Hayes R.D."/>
            <person name="Keri Z."/>
            <person name="LaButti K."/>
            <person name="Lipzen A."/>
            <person name="Lombard V."/>
            <person name="Magnuson J."/>
            <person name="Maillard F."/>
            <person name="Murat C."/>
            <person name="Nolan M."/>
            <person name="Ohm R.A."/>
            <person name="Pangilinan J."/>
            <person name="Pereira M.F."/>
            <person name="Perotto S."/>
            <person name="Peter M."/>
            <person name="Pfister S."/>
            <person name="Riley R."/>
            <person name="Sitrit Y."/>
            <person name="Stielow J.B."/>
            <person name="Szollosi G."/>
            <person name="Zifcakova L."/>
            <person name="Stursova M."/>
            <person name="Spatafora J.W."/>
            <person name="Tedersoo L."/>
            <person name="Vaario L.M."/>
            <person name="Yamada A."/>
            <person name="Yan M."/>
            <person name="Wang P."/>
            <person name="Xu J."/>
            <person name="Bruns T."/>
            <person name="Baldrian P."/>
            <person name="Vilgalys R."/>
            <person name="Dunand C."/>
            <person name="Henrissat B."/>
            <person name="Grigoriev I.V."/>
            <person name="Hibbett D."/>
            <person name="Nagy L.G."/>
            <person name="Martin F.M."/>
        </authorList>
    </citation>
    <scope>NUCLEOTIDE SEQUENCE</scope>
    <source>
        <strain evidence="20">UH-Tt-Lm1</strain>
    </source>
</reference>
<evidence type="ECO:0000256" key="1">
    <source>
        <dbReference type="ARBA" id="ARBA00004275"/>
    </source>
</evidence>
<comment type="subcellular location">
    <subcellularLocation>
        <location evidence="2">Mitochondrion inner membrane</location>
        <topology evidence="2">Peripheral membrane protein</topology>
        <orientation evidence="2">Matrix side</orientation>
    </subcellularLocation>
    <subcellularLocation>
        <location evidence="1">Peroxisome</location>
    </subcellularLocation>
</comment>
<dbReference type="GO" id="GO:0004092">
    <property type="term" value="F:carnitine O-acetyltransferase activity"/>
    <property type="evidence" value="ECO:0007669"/>
    <property type="project" value="UniProtKB-EC"/>
</dbReference>
<keyword evidence="11" id="KW-0472">Membrane</keyword>
<evidence type="ECO:0000256" key="8">
    <source>
        <dbReference type="ARBA" id="ARBA00022946"/>
    </source>
</evidence>
<evidence type="ECO:0000256" key="4">
    <source>
        <dbReference type="ARBA" id="ARBA00022448"/>
    </source>
</evidence>
<evidence type="ECO:0000256" key="5">
    <source>
        <dbReference type="ARBA" id="ARBA00022679"/>
    </source>
</evidence>
<evidence type="ECO:0000256" key="9">
    <source>
        <dbReference type="ARBA" id="ARBA00023098"/>
    </source>
</evidence>
<keyword evidence="9" id="KW-0443">Lipid metabolism</keyword>
<comment type="catalytic activity">
    <reaction evidence="14">
        <text>(R)-carnitine + acetyl-CoA = O-acetyl-(R)-carnitine + CoA</text>
        <dbReference type="Rhea" id="RHEA:21136"/>
        <dbReference type="ChEBI" id="CHEBI:16347"/>
        <dbReference type="ChEBI" id="CHEBI:57287"/>
        <dbReference type="ChEBI" id="CHEBI:57288"/>
        <dbReference type="ChEBI" id="CHEBI:57589"/>
        <dbReference type="EC" id="2.3.1.7"/>
    </reaction>
</comment>
<evidence type="ECO:0000256" key="12">
    <source>
        <dbReference type="ARBA" id="ARBA00023140"/>
    </source>
</evidence>
<comment type="function">
    <text evidence="15">Carnitine acetylase is specific for short chain fatty acids. Carnitine acetylase seems to affect the flux through the pyruvate dehydrogenase complex. It may be involved as well in the transport of acetyl-CoA into mitochondria.</text>
</comment>
<sequence length="639" mass="71880">MFLLPRLPTRSLRFVSMSNNASRRFKTSEPARSSDLPPGYVEDPSAPAMLRFEASLPRLPVPTLSSTGAKYLETVKPHLTPLEFERTQSIVKTFVQSDLGRKLQERLRARAADPDIKNWLADWWNDVAYMSYRDPVVVYVSYFYVHVDDLWRKDQVKRAAGLVKAILPFRAMVESGSLEPEKARGAPLAMSSCKWLFHSSRYPTKPADTAQKFGAAENNHIVFVRKNKFFEVPLACNGVELSEAELQVQIERVIQLAGDEPGVPIGTLSSQNRDIWTEARKELIGASDQNGDLLQRIESAMIVVCLDDTKPVTREETSWACWVGDGKNRFYDKHQLIVFENGKSGFLGEHSCMDGTPTLRMNEFALASLAAKKVDLGPPRSPETGKGLPKPTELKFIINEAVSKHIEDAEIAFNKLIGQHDMHVLHYEGYGKEYIKKFKTSPDAWAQLVKQLAFHKMFGRPGVCYESAQTRKYQLGRTEVIRSASNESKAWAEAMLNPGETDAHRANLFKKAVTRHVQYSIWAADGQGVDRHLFGLKKMLAPGEEVPEIYTDKAFSQTNHWELSTSQLSSKFLDGWGYGEVVPDGYGLSYSIGDDYIRWTITSLKRGTRELGHHLAEAATETRQMMERAAAESKGTARL</sequence>
<dbReference type="EMBL" id="WIUZ02000009">
    <property type="protein sequence ID" value="KAF9784088.1"/>
    <property type="molecule type" value="Genomic_DNA"/>
</dbReference>
<keyword evidence="21" id="KW-1185">Reference proteome</keyword>
<evidence type="ECO:0000256" key="2">
    <source>
        <dbReference type="ARBA" id="ARBA00004443"/>
    </source>
</evidence>
<dbReference type="FunFam" id="3.30.559.70:FF:000007">
    <property type="entry name" value="Carnitine O-acetyltransferase, mitochondrial"/>
    <property type="match status" value="1"/>
</dbReference>
<evidence type="ECO:0000259" key="19">
    <source>
        <dbReference type="Pfam" id="PF00755"/>
    </source>
</evidence>
<dbReference type="SUPFAM" id="SSF52777">
    <property type="entry name" value="CoA-dependent acyltransferases"/>
    <property type="match status" value="2"/>
</dbReference>
<evidence type="ECO:0000256" key="18">
    <source>
        <dbReference type="PIRSR" id="PIRSR600542-1"/>
    </source>
</evidence>